<dbReference type="Proteomes" id="UP000275408">
    <property type="component" value="Unassembled WGS sequence"/>
</dbReference>
<evidence type="ECO:0000313" key="2">
    <source>
        <dbReference type="Proteomes" id="UP000275408"/>
    </source>
</evidence>
<protein>
    <submittedName>
        <fullName evidence="1">Uncharacterized protein</fullName>
    </submittedName>
</protein>
<proteinExistence type="predicted"/>
<organism evidence="1 2">
    <name type="scientific">Pocillopora damicornis</name>
    <name type="common">Cauliflower coral</name>
    <name type="synonym">Millepora damicornis</name>
    <dbReference type="NCBI Taxonomy" id="46731"/>
    <lineage>
        <taxon>Eukaryota</taxon>
        <taxon>Metazoa</taxon>
        <taxon>Cnidaria</taxon>
        <taxon>Anthozoa</taxon>
        <taxon>Hexacorallia</taxon>
        <taxon>Scleractinia</taxon>
        <taxon>Astrocoeniina</taxon>
        <taxon>Pocilloporidae</taxon>
        <taxon>Pocillopora</taxon>
    </lineage>
</organism>
<evidence type="ECO:0000313" key="1">
    <source>
        <dbReference type="EMBL" id="RMX52230.1"/>
    </source>
</evidence>
<dbReference type="SUPFAM" id="SSF63748">
    <property type="entry name" value="Tudor/PWWP/MBT"/>
    <property type="match status" value="1"/>
</dbReference>
<keyword evidence="2" id="KW-1185">Reference proteome</keyword>
<accession>A0A3M6UEX6</accession>
<comment type="caution">
    <text evidence="1">The sequence shown here is derived from an EMBL/GenBank/DDBJ whole genome shotgun (WGS) entry which is preliminary data.</text>
</comment>
<reference evidence="1 2" key="1">
    <citation type="journal article" date="2018" name="Sci. Rep.">
        <title>Comparative analysis of the Pocillopora damicornis genome highlights role of immune system in coral evolution.</title>
        <authorList>
            <person name="Cunning R."/>
            <person name="Bay R.A."/>
            <person name="Gillette P."/>
            <person name="Baker A.C."/>
            <person name="Traylor-Knowles N."/>
        </authorList>
    </citation>
    <scope>NUCLEOTIDE SEQUENCE [LARGE SCALE GENOMIC DNA]</scope>
    <source>
        <strain evidence="1">RSMAS</strain>
        <tissue evidence="1">Whole animal</tissue>
    </source>
</reference>
<dbReference type="AlphaFoldDB" id="A0A3M6UEX6"/>
<dbReference type="EMBL" id="RCHS01001671">
    <property type="protein sequence ID" value="RMX52230.1"/>
    <property type="molecule type" value="Genomic_DNA"/>
</dbReference>
<name>A0A3M6UEX6_POCDA</name>
<dbReference type="Gene3D" id="2.30.30.140">
    <property type="match status" value="1"/>
</dbReference>
<feature type="non-terminal residue" evidence="1">
    <location>
        <position position="80"/>
    </location>
</feature>
<sequence length="80" mass="9284">MKTRPVGFKAEAVDEEGVWCACIVEEVDNDYVIISSDGWNAEWNCRILNDVFALRRLTLLLNITQTYVKQKAKITIRFNF</sequence>
<gene>
    <name evidence="1" type="ORF">pdam_00007928</name>
</gene>